<dbReference type="PANTHER" id="PTHR11941:SF54">
    <property type="entry name" value="ENOYL-COA HYDRATASE, MITOCHONDRIAL"/>
    <property type="match status" value="1"/>
</dbReference>
<dbReference type="GO" id="GO:0006635">
    <property type="term" value="P:fatty acid beta-oxidation"/>
    <property type="evidence" value="ECO:0007669"/>
    <property type="project" value="TreeGrafter"/>
</dbReference>
<dbReference type="InterPro" id="IPR001753">
    <property type="entry name" value="Enoyl-CoA_hydra/iso"/>
</dbReference>
<organism evidence="4 5">
    <name type="scientific">Bacillus smithii 7_3_47FAA</name>
    <dbReference type="NCBI Taxonomy" id="665952"/>
    <lineage>
        <taxon>Bacteria</taxon>
        <taxon>Bacillati</taxon>
        <taxon>Bacillota</taxon>
        <taxon>Bacilli</taxon>
        <taxon>Bacillales</taxon>
        <taxon>Bacillaceae</taxon>
        <taxon>Bacillus</taxon>
    </lineage>
</organism>
<evidence type="ECO:0000256" key="2">
    <source>
        <dbReference type="ARBA" id="ARBA00023239"/>
    </source>
</evidence>
<evidence type="ECO:0000313" key="5">
    <source>
        <dbReference type="Proteomes" id="UP000011747"/>
    </source>
</evidence>
<evidence type="ECO:0000256" key="3">
    <source>
        <dbReference type="RuleBase" id="RU003707"/>
    </source>
</evidence>
<dbReference type="InterPro" id="IPR029045">
    <property type="entry name" value="ClpP/crotonase-like_dom_sf"/>
</dbReference>
<dbReference type="RefSeq" id="WP_003352518.1">
    <property type="nucleotide sequence ID" value="NZ_JH414740.1"/>
</dbReference>
<dbReference type="PATRIC" id="fig|665952.3.peg.246"/>
<evidence type="ECO:0000256" key="1">
    <source>
        <dbReference type="ARBA" id="ARBA00005254"/>
    </source>
</evidence>
<evidence type="ECO:0000313" key="4">
    <source>
        <dbReference type="EMBL" id="EHL79504.1"/>
    </source>
</evidence>
<dbReference type="InterPro" id="IPR018376">
    <property type="entry name" value="Enoyl-CoA_hyd/isom_CS"/>
</dbReference>
<dbReference type="EMBL" id="ACWF01000008">
    <property type="protein sequence ID" value="EHL79504.1"/>
    <property type="molecule type" value="Genomic_DNA"/>
</dbReference>
<dbReference type="FunFam" id="1.10.12.10:FF:000001">
    <property type="entry name" value="Probable enoyl-CoA hydratase, mitochondrial"/>
    <property type="match status" value="1"/>
</dbReference>
<dbReference type="Gene3D" id="1.10.12.10">
    <property type="entry name" value="Lyase 2-enoyl-coa Hydratase, Chain A, domain 2"/>
    <property type="match status" value="1"/>
</dbReference>
<comment type="similarity">
    <text evidence="1 3">Belongs to the enoyl-CoA hydratase/isomerase family.</text>
</comment>
<dbReference type="SUPFAM" id="SSF52096">
    <property type="entry name" value="ClpP/crotonase"/>
    <property type="match status" value="1"/>
</dbReference>
<dbReference type="Proteomes" id="UP000011747">
    <property type="component" value="Unassembled WGS sequence"/>
</dbReference>
<gene>
    <name evidence="4" type="ORF">HMPREF1015_01124</name>
</gene>
<keyword evidence="2" id="KW-0456">Lyase</keyword>
<keyword evidence="5" id="KW-1185">Reference proteome</keyword>
<dbReference type="CDD" id="cd06558">
    <property type="entry name" value="crotonase-like"/>
    <property type="match status" value="1"/>
</dbReference>
<accession>G9QH65</accession>
<dbReference type="Pfam" id="PF00378">
    <property type="entry name" value="ECH_1"/>
    <property type="match status" value="1"/>
</dbReference>
<dbReference type="PROSITE" id="PS00166">
    <property type="entry name" value="ENOYL_COA_HYDRATASE"/>
    <property type="match status" value="1"/>
</dbReference>
<dbReference type="HOGENOM" id="CLU_009834_7_6_9"/>
<comment type="caution">
    <text evidence="4">The sequence shown here is derived from an EMBL/GenBank/DDBJ whole genome shotgun (WGS) entry which is preliminary data.</text>
</comment>
<protein>
    <recommendedName>
        <fullName evidence="6">Enoyl-CoA hydratase</fullName>
    </recommendedName>
</protein>
<sequence length="258" mass="28192">MDEMVRWEHREKITIIILNRPEAANALSKQLLSELKQLLQTIKGQNDIQTVIITGSGPFFCAGADLKERKGMDEEEVKQAVQQIRSIINEVENVPQPTIAAINGAAMGGGLELALACDIRIAAQDAKLGLTETSLGIIPGAGGTQRLPRLIGKGRAKELIFAARKISGAEAETLGLVEYAVEAERVLEKAFELAKEFVENAPLSLRQAKIAVNKGMETDIMTGLKIEELAYNALLNSSDRIEGLKAFQEKRQPRYTGR</sequence>
<dbReference type="GO" id="GO:0016836">
    <property type="term" value="F:hydro-lyase activity"/>
    <property type="evidence" value="ECO:0007669"/>
    <property type="project" value="UniProtKB-ARBA"/>
</dbReference>
<reference evidence="4 5" key="1">
    <citation type="submission" date="2011-09" db="EMBL/GenBank/DDBJ databases">
        <title>The Genome Sequence of Bacillus smithii 7_3_47FAA.</title>
        <authorList>
            <consortium name="The Broad Institute Genome Sequencing Platform"/>
            <person name="Earl A."/>
            <person name="Ward D."/>
            <person name="Feldgarden M."/>
            <person name="Gevers D."/>
            <person name="Daigneault M."/>
            <person name="Strauss J."/>
            <person name="Allen-Vercoe E."/>
            <person name="Young S.K."/>
            <person name="Zeng Q."/>
            <person name="Gargeya S."/>
            <person name="Fitzgerald M."/>
            <person name="Haas B."/>
            <person name="Abouelleil A."/>
            <person name="Alvarado L."/>
            <person name="Arachchi H.M."/>
            <person name="Berlin A."/>
            <person name="Brown A."/>
            <person name="Chapman S.B."/>
            <person name="Chen Z."/>
            <person name="Dunbar C."/>
            <person name="Freedman E."/>
            <person name="Gearin G."/>
            <person name="Goldberg J."/>
            <person name="Griggs A."/>
            <person name="Gujja S."/>
            <person name="Heiman D."/>
            <person name="Howarth C."/>
            <person name="Larson L."/>
            <person name="Lui A."/>
            <person name="MacDonald P.J.P."/>
            <person name="Montmayeur A."/>
            <person name="Murphy C."/>
            <person name="Neiman D."/>
            <person name="Pearson M."/>
            <person name="Priest M."/>
            <person name="Roberts A."/>
            <person name="Saif S."/>
            <person name="Shea T."/>
            <person name="Shenoy N."/>
            <person name="Sisk P."/>
            <person name="Stolte C."/>
            <person name="Sykes S."/>
            <person name="Wortman J."/>
            <person name="Nusbaum C."/>
            <person name="Birren B."/>
        </authorList>
    </citation>
    <scope>NUCLEOTIDE SEQUENCE [LARGE SCALE GENOMIC DNA]</scope>
    <source>
        <strain evidence="4 5">7_3_47FAA</strain>
    </source>
</reference>
<dbReference type="InterPro" id="IPR014748">
    <property type="entry name" value="Enoyl-CoA_hydra_C"/>
</dbReference>
<proteinExistence type="inferred from homology"/>
<dbReference type="AlphaFoldDB" id="G9QH65"/>
<dbReference type="NCBIfam" id="NF005802">
    <property type="entry name" value="PRK07657.1"/>
    <property type="match status" value="1"/>
</dbReference>
<name>G9QH65_9BACI</name>
<evidence type="ECO:0008006" key="6">
    <source>
        <dbReference type="Google" id="ProtNLM"/>
    </source>
</evidence>
<dbReference type="FunFam" id="3.90.226.10:FF:000009">
    <property type="entry name" value="Carnitinyl-CoA dehydratase"/>
    <property type="match status" value="1"/>
</dbReference>
<dbReference type="PANTHER" id="PTHR11941">
    <property type="entry name" value="ENOYL-COA HYDRATASE-RELATED"/>
    <property type="match status" value="1"/>
</dbReference>
<dbReference type="Gene3D" id="3.90.226.10">
    <property type="entry name" value="2-enoyl-CoA Hydratase, Chain A, domain 1"/>
    <property type="match status" value="1"/>
</dbReference>